<keyword evidence="3 7" id="KW-0812">Transmembrane</keyword>
<feature type="transmembrane region" description="Helical" evidence="7">
    <location>
        <begin position="56"/>
        <end position="73"/>
    </location>
</feature>
<keyword evidence="5 7" id="KW-0472">Membrane</keyword>
<feature type="transmembrane region" description="Helical" evidence="7">
    <location>
        <begin position="465"/>
        <end position="482"/>
    </location>
</feature>
<keyword evidence="4 7" id="KW-1133">Transmembrane helix</keyword>
<dbReference type="RefSeq" id="WP_162839240.1">
    <property type="nucleotide sequence ID" value="NZ_CWKH01000002.1"/>
</dbReference>
<feature type="transmembrane region" description="Helical" evidence="7">
    <location>
        <begin position="440"/>
        <end position="458"/>
    </location>
</feature>
<dbReference type="STRING" id="146018.BN2156_04027"/>
<dbReference type="PANTHER" id="PTHR30509:SF9">
    <property type="entry name" value="MULTIDRUG RESISTANCE PROTEIN MDTO"/>
    <property type="match status" value="1"/>
</dbReference>
<feature type="transmembrane region" description="Helical" evidence="7">
    <location>
        <begin position="32"/>
        <end position="50"/>
    </location>
</feature>
<gene>
    <name evidence="9" type="primary">yccS_2</name>
    <name evidence="9" type="ORF">BN2156_04027</name>
</gene>
<feature type="domain" description="Integral membrane bound transporter" evidence="8">
    <location>
        <begin position="406"/>
        <end position="531"/>
    </location>
</feature>
<evidence type="ECO:0000256" key="6">
    <source>
        <dbReference type="ARBA" id="ARBA00043993"/>
    </source>
</evidence>
<protein>
    <submittedName>
        <fullName evidence="9">Inner membrane protein YccS</fullName>
    </submittedName>
</protein>
<evidence type="ECO:0000256" key="4">
    <source>
        <dbReference type="ARBA" id="ARBA00022989"/>
    </source>
</evidence>
<organism evidence="9 10">
    <name type="scientific">Mycolicibacterium neworleansense</name>
    <dbReference type="NCBI Taxonomy" id="146018"/>
    <lineage>
        <taxon>Bacteria</taxon>
        <taxon>Bacillati</taxon>
        <taxon>Actinomycetota</taxon>
        <taxon>Actinomycetes</taxon>
        <taxon>Mycobacteriales</taxon>
        <taxon>Mycobacteriaceae</taxon>
        <taxon>Mycolicibacterium</taxon>
    </lineage>
</organism>
<evidence type="ECO:0000313" key="9">
    <source>
        <dbReference type="EMBL" id="CRZ17146.1"/>
    </source>
</evidence>
<dbReference type="EMBL" id="CWKH01000002">
    <property type="protein sequence ID" value="CRZ17146.1"/>
    <property type="molecule type" value="Genomic_DNA"/>
</dbReference>
<evidence type="ECO:0000256" key="7">
    <source>
        <dbReference type="SAM" id="Phobius"/>
    </source>
</evidence>
<evidence type="ECO:0000259" key="8">
    <source>
        <dbReference type="Pfam" id="PF13515"/>
    </source>
</evidence>
<dbReference type="GO" id="GO:0005886">
    <property type="term" value="C:plasma membrane"/>
    <property type="evidence" value="ECO:0007669"/>
    <property type="project" value="UniProtKB-SubCell"/>
</dbReference>
<keyword evidence="10" id="KW-1185">Reference proteome</keyword>
<feature type="transmembrane region" description="Helical" evidence="7">
    <location>
        <begin position="154"/>
        <end position="172"/>
    </location>
</feature>
<comment type="subcellular location">
    <subcellularLocation>
        <location evidence="1">Cell membrane</location>
        <topology evidence="1">Multi-pass membrane protein</topology>
    </subcellularLocation>
</comment>
<evidence type="ECO:0000256" key="3">
    <source>
        <dbReference type="ARBA" id="ARBA00022692"/>
    </source>
</evidence>
<feature type="transmembrane region" description="Helical" evidence="7">
    <location>
        <begin position="105"/>
        <end position="124"/>
    </location>
</feature>
<feature type="transmembrane region" description="Helical" evidence="7">
    <location>
        <begin position="399"/>
        <end position="420"/>
    </location>
</feature>
<feature type="transmembrane region" description="Helical" evidence="7">
    <location>
        <begin position="488"/>
        <end position="506"/>
    </location>
</feature>
<accession>A0A0H5RTN1</accession>
<sequence length="718" mass="75816">MLTPAEIWHRAADRLRNSLRARDPEYDALRRALRAAIVLPIAAAVGFAVGGDSQTPLFAIFGAVSLLITADFPGNRPARAVAYGGLAVNGAMLIVLGTVLAPYPWLSVAAMFVVGVVVSFSGVLSEIVAAGQRATLLLFVLPLCTPVGPIPDRLLGWLIALVICVPAALFLFRPKHHDELRRYSARVCRLLADRLEGQASARDVTRAMNKLYESFLGADYRPVALSAGSRALVRVVDDLGWICDQVTDDTGELLGAMRDPAVRVLRDSAALLRIHDRAERAARGIDLRAALAEQRTVAQSSYRDDITRILDTADDAAAVELGRGLLIRRTISATIAVTGRVIGNAALADARPVWARVLGRRLPETGAADWVMPEAVAVAAIAKGLVATRAVVLRNSLRTGLGLAVAVAVTHVFPVQHGFWVVLGAMSVLRSSALTTGTRVLRAVAGTAIGFVLGAVLIEFVGVDPVVLWILLPLVAFGSAYVPEVGSFIAGQAAFTMMVLINFNLIVPTGWRVGLVRVEDVVVGALVGIVVSLLLWPRGATASVSKAIDQARAVGAQFLKFAVLRVTRGASEQATDRVVALGHDALSASRTLDDAVRQYLSENGGPSDQRAPVVRAANRANRVRAAAELIADVVPPPLGVYDQTRSVIEEHAAAICARLTGDHATSVLVPIGESFVVSLRAEAAGTDLAVSAALPLVTAAAHLGELELLYPQPAESVG</sequence>
<dbReference type="AlphaFoldDB" id="A0A0H5RTN1"/>
<feature type="transmembrane region" description="Helical" evidence="7">
    <location>
        <begin position="518"/>
        <end position="536"/>
    </location>
</feature>
<comment type="similarity">
    <text evidence="6">Belongs to the YccS/YhfK family.</text>
</comment>
<evidence type="ECO:0000256" key="5">
    <source>
        <dbReference type="ARBA" id="ARBA00023136"/>
    </source>
</evidence>
<feature type="transmembrane region" description="Helical" evidence="7">
    <location>
        <begin position="131"/>
        <end position="148"/>
    </location>
</feature>
<reference evidence="10" key="1">
    <citation type="submission" date="2015-07" db="EMBL/GenBank/DDBJ databases">
        <authorList>
            <person name="Urmite Genomes"/>
        </authorList>
    </citation>
    <scope>NUCLEOTIDE SEQUENCE [LARGE SCALE GENOMIC DNA]</scope>
    <source>
        <strain evidence="10">type strain: ATCC 49404</strain>
    </source>
</reference>
<evidence type="ECO:0000313" key="10">
    <source>
        <dbReference type="Proteomes" id="UP000199147"/>
    </source>
</evidence>
<dbReference type="Proteomes" id="UP000199147">
    <property type="component" value="Unassembled WGS sequence"/>
</dbReference>
<dbReference type="PANTHER" id="PTHR30509">
    <property type="entry name" value="P-HYDROXYBENZOIC ACID EFFLUX PUMP SUBUNIT-RELATED"/>
    <property type="match status" value="1"/>
</dbReference>
<dbReference type="InterPro" id="IPR049453">
    <property type="entry name" value="Memb_transporter_dom"/>
</dbReference>
<keyword evidence="2" id="KW-1003">Cell membrane</keyword>
<dbReference type="Pfam" id="PF13515">
    <property type="entry name" value="FUSC_2"/>
    <property type="match status" value="1"/>
</dbReference>
<feature type="transmembrane region" description="Helical" evidence="7">
    <location>
        <begin position="80"/>
        <end position="99"/>
    </location>
</feature>
<proteinExistence type="inferred from homology"/>
<evidence type="ECO:0000256" key="2">
    <source>
        <dbReference type="ARBA" id="ARBA00022475"/>
    </source>
</evidence>
<name>A0A0H5RTN1_9MYCO</name>
<evidence type="ECO:0000256" key="1">
    <source>
        <dbReference type="ARBA" id="ARBA00004651"/>
    </source>
</evidence>